<organism evidence="2 3">
    <name type="scientific">Modicella reniformis</name>
    <dbReference type="NCBI Taxonomy" id="1440133"/>
    <lineage>
        <taxon>Eukaryota</taxon>
        <taxon>Fungi</taxon>
        <taxon>Fungi incertae sedis</taxon>
        <taxon>Mucoromycota</taxon>
        <taxon>Mortierellomycotina</taxon>
        <taxon>Mortierellomycetes</taxon>
        <taxon>Mortierellales</taxon>
        <taxon>Mortierellaceae</taxon>
        <taxon>Modicella</taxon>
    </lineage>
</organism>
<comment type="caution">
    <text evidence="2">The sequence shown here is derived from an EMBL/GenBank/DDBJ whole genome shotgun (WGS) entry which is preliminary data.</text>
</comment>
<name>A0A9P6IKD3_9FUNG</name>
<feature type="region of interest" description="Disordered" evidence="1">
    <location>
        <begin position="262"/>
        <end position="334"/>
    </location>
</feature>
<accession>A0A9P6IKD3</accession>
<feature type="compositionally biased region" description="Basic and acidic residues" evidence="1">
    <location>
        <begin position="318"/>
        <end position="334"/>
    </location>
</feature>
<feature type="region of interest" description="Disordered" evidence="1">
    <location>
        <begin position="161"/>
        <end position="245"/>
    </location>
</feature>
<dbReference type="EMBL" id="JAAAHW010010167">
    <property type="protein sequence ID" value="KAF9929612.1"/>
    <property type="molecule type" value="Genomic_DNA"/>
</dbReference>
<evidence type="ECO:0000313" key="2">
    <source>
        <dbReference type="EMBL" id="KAF9929612.1"/>
    </source>
</evidence>
<feature type="compositionally biased region" description="Low complexity" evidence="1">
    <location>
        <begin position="268"/>
        <end position="278"/>
    </location>
</feature>
<evidence type="ECO:0000313" key="3">
    <source>
        <dbReference type="Proteomes" id="UP000749646"/>
    </source>
</evidence>
<gene>
    <name evidence="2" type="ORF">BGZ65_005724</name>
</gene>
<dbReference type="Proteomes" id="UP000749646">
    <property type="component" value="Unassembled WGS sequence"/>
</dbReference>
<feature type="non-terminal residue" evidence="2">
    <location>
        <position position="334"/>
    </location>
</feature>
<feature type="region of interest" description="Disordered" evidence="1">
    <location>
        <begin position="88"/>
        <end position="141"/>
    </location>
</feature>
<keyword evidence="3" id="KW-1185">Reference proteome</keyword>
<sequence length="334" mass="35676">MTVDPTTVSKNQALFPQTTVTASSSTATTTAPATTLSPAKNSDLLVLPSNSSEICNNNNTSMMLSYARTLPQPISPPLLSREYHHITSMPEDSNNSSASSTTSASGPPTPGDSNSTTAPSPTSAKPTLPKPPTGRLPVRLGLSDPRIHNYLPPARFAALPSQLSHGSSTQQVAASTASTSAPTASTTSITPTPSTSYQDQTHTRSDQSKPSHAAVPRTKFETSRTHSHPYRTQATSHSFSSHASEDAGLRGLSKYRHAYQSGIDRQQSTHTTESHSTTARANSTSPDPFPSPPESMLASPDLYWGGPGKGRWNFDPNNQHEEQQEKMRQKGRSE</sequence>
<proteinExistence type="predicted"/>
<protein>
    <submittedName>
        <fullName evidence="2">Uncharacterized protein</fullName>
    </submittedName>
</protein>
<evidence type="ECO:0000256" key="1">
    <source>
        <dbReference type="SAM" id="MobiDB-lite"/>
    </source>
</evidence>
<feature type="compositionally biased region" description="Low complexity" evidence="1">
    <location>
        <begin position="167"/>
        <end position="196"/>
    </location>
</feature>
<feature type="compositionally biased region" description="Low complexity" evidence="1">
    <location>
        <begin position="92"/>
        <end position="127"/>
    </location>
</feature>
<reference evidence="2" key="1">
    <citation type="journal article" date="2020" name="Fungal Divers.">
        <title>Resolving the Mortierellaceae phylogeny through synthesis of multi-gene phylogenetics and phylogenomics.</title>
        <authorList>
            <person name="Vandepol N."/>
            <person name="Liber J."/>
            <person name="Desiro A."/>
            <person name="Na H."/>
            <person name="Kennedy M."/>
            <person name="Barry K."/>
            <person name="Grigoriev I.V."/>
            <person name="Miller A.N."/>
            <person name="O'Donnell K."/>
            <person name="Stajich J.E."/>
            <person name="Bonito G."/>
        </authorList>
    </citation>
    <scope>NUCLEOTIDE SEQUENCE</scope>
    <source>
        <strain evidence="2">MES-2147</strain>
    </source>
</reference>
<dbReference type="AlphaFoldDB" id="A0A9P6IKD3"/>
<feature type="compositionally biased region" description="Polar residues" evidence="1">
    <location>
        <begin position="230"/>
        <end position="242"/>
    </location>
</feature>